<evidence type="ECO:0000256" key="1">
    <source>
        <dbReference type="SAM" id="MobiDB-lite"/>
    </source>
</evidence>
<keyword evidence="3" id="KW-1185">Reference proteome</keyword>
<dbReference type="Proteomes" id="UP000317378">
    <property type="component" value="Unassembled WGS sequence"/>
</dbReference>
<reference evidence="2 3" key="1">
    <citation type="submission" date="2019-06" db="EMBL/GenBank/DDBJ databases">
        <title>Streptomyces sporangiiformans sp. nov., a novel actinomycete isolated from soil in Mount Song.</title>
        <authorList>
            <person name="Han L."/>
        </authorList>
    </citation>
    <scope>NUCLEOTIDE SEQUENCE [LARGE SCALE GENOMIC DNA]</scope>
    <source>
        <strain evidence="2 3">NEAU-SSA 1</strain>
    </source>
</reference>
<comment type="caution">
    <text evidence="2">The sequence shown here is derived from an EMBL/GenBank/DDBJ whole genome shotgun (WGS) entry which is preliminary data.</text>
</comment>
<accession>A0A505D791</accession>
<feature type="compositionally biased region" description="Polar residues" evidence="1">
    <location>
        <begin position="120"/>
        <end position="131"/>
    </location>
</feature>
<protein>
    <submittedName>
        <fullName evidence="2">Uncharacterized protein</fullName>
    </submittedName>
</protein>
<proteinExistence type="predicted"/>
<evidence type="ECO:0000313" key="2">
    <source>
        <dbReference type="EMBL" id="TPQ18470.1"/>
    </source>
</evidence>
<dbReference type="EMBL" id="VCHX02000175">
    <property type="protein sequence ID" value="TPQ18470.1"/>
    <property type="molecule type" value="Genomic_DNA"/>
</dbReference>
<organism evidence="2 3">
    <name type="scientific">Streptomyces sporangiiformans</name>
    <dbReference type="NCBI Taxonomy" id="2315329"/>
    <lineage>
        <taxon>Bacteria</taxon>
        <taxon>Bacillati</taxon>
        <taxon>Actinomycetota</taxon>
        <taxon>Actinomycetes</taxon>
        <taxon>Kitasatosporales</taxon>
        <taxon>Streptomycetaceae</taxon>
        <taxon>Streptomyces</taxon>
    </lineage>
</organism>
<dbReference type="OrthoDB" id="4239082at2"/>
<feature type="region of interest" description="Disordered" evidence="1">
    <location>
        <begin position="111"/>
        <end position="137"/>
    </location>
</feature>
<name>A0A505D791_9ACTN</name>
<evidence type="ECO:0000313" key="3">
    <source>
        <dbReference type="Proteomes" id="UP000317378"/>
    </source>
</evidence>
<sequence length="137" mass="15076">MDSRTPFPDQDPPAAAALYLSALDHEHLYSDAELRQAVSRAHAAVGQPAALLDLYRRSVQEAHTAELDVRAQRRSWALRMARHLGLDDDRPLAAAPARARAAWEEPVMAFSELPPRRYETSPSDQGDSGTSPAPVRP</sequence>
<dbReference type="RefSeq" id="WP_119103809.1">
    <property type="nucleotide sequence ID" value="NZ_QXMJ01000175.1"/>
</dbReference>
<dbReference type="AlphaFoldDB" id="A0A505D791"/>
<gene>
    <name evidence="2" type="ORF">FGD71_030710</name>
</gene>